<evidence type="ECO:0000313" key="2">
    <source>
        <dbReference type="Proteomes" id="UP000050640"/>
    </source>
</evidence>
<name>A0A0R3RMP7_9BILA</name>
<feature type="compositionally biased region" description="Basic and acidic residues" evidence="1">
    <location>
        <begin position="249"/>
        <end position="260"/>
    </location>
</feature>
<feature type="region of interest" description="Disordered" evidence="1">
    <location>
        <begin position="249"/>
        <end position="269"/>
    </location>
</feature>
<keyword evidence="2" id="KW-1185">Reference proteome</keyword>
<sequence>TTTATKTATTKTTTTTKPELLTTTIHHPNDQTTTMETSVLNDDKSEQIPEEQANSGTAVETESDKINQTSTAPKTVMNSVTDLENDKDTKATKALSDFIPNTERNRQKKVTNEQSAEVELIQKKKRKKCFRHDHGSRRKCSYEDNVSVEVTIPTPDTEQKKPINLCDSLKTFINFYRCNNDQSRFHMGSMKSAQRCYLQQEKAIECRMSTEEKVSIQNVLKESNMYLGMIETSENIDRPEQNVFKKNDAESFHRSSKINETRQPQVGDWRKEKTEDLLLRAVQEYQAYLKNQGKERKTNK</sequence>
<dbReference type="WBParaSite" id="EEL_0000275701-mRNA-1">
    <property type="protein sequence ID" value="EEL_0000275701-mRNA-1"/>
    <property type="gene ID" value="EEL_0000275701"/>
</dbReference>
<evidence type="ECO:0000313" key="3">
    <source>
        <dbReference type="WBParaSite" id="EEL_0000275701-mRNA-1"/>
    </source>
</evidence>
<dbReference type="AlphaFoldDB" id="A0A0R3RMP7"/>
<dbReference type="Proteomes" id="UP000050640">
    <property type="component" value="Unplaced"/>
</dbReference>
<feature type="compositionally biased region" description="Polar residues" evidence="1">
    <location>
        <begin position="30"/>
        <end position="40"/>
    </location>
</feature>
<feature type="compositionally biased region" description="Low complexity" evidence="1">
    <location>
        <begin position="1"/>
        <end position="24"/>
    </location>
</feature>
<protein>
    <submittedName>
        <fullName evidence="3">Hyp19</fullName>
    </submittedName>
</protein>
<organism evidence="2 3">
    <name type="scientific">Elaeophora elaphi</name>
    <dbReference type="NCBI Taxonomy" id="1147741"/>
    <lineage>
        <taxon>Eukaryota</taxon>
        <taxon>Metazoa</taxon>
        <taxon>Ecdysozoa</taxon>
        <taxon>Nematoda</taxon>
        <taxon>Chromadorea</taxon>
        <taxon>Rhabditida</taxon>
        <taxon>Spirurina</taxon>
        <taxon>Spiruromorpha</taxon>
        <taxon>Filarioidea</taxon>
        <taxon>Onchocercidae</taxon>
        <taxon>Elaeophora</taxon>
    </lineage>
</organism>
<feature type="region of interest" description="Disordered" evidence="1">
    <location>
        <begin position="1"/>
        <end position="74"/>
    </location>
</feature>
<feature type="compositionally biased region" description="Polar residues" evidence="1">
    <location>
        <begin position="52"/>
        <end position="74"/>
    </location>
</feature>
<proteinExistence type="predicted"/>
<dbReference type="STRING" id="1147741.A0A0R3RMP7"/>
<evidence type="ECO:0000256" key="1">
    <source>
        <dbReference type="SAM" id="MobiDB-lite"/>
    </source>
</evidence>
<accession>A0A0R3RMP7</accession>
<reference evidence="3" key="1">
    <citation type="submission" date="2017-02" db="UniProtKB">
        <authorList>
            <consortium name="WormBaseParasite"/>
        </authorList>
    </citation>
    <scope>IDENTIFICATION</scope>
</reference>